<evidence type="ECO:0000313" key="4">
    <source>
        <dbReference type="Proteomes" id="UP000198848"/>
    </source>
</evidence>
<dbReference type="AlphaFoldDB" id="A0A1H1EV59"/>
<dbReference type="InterPro" id="IPR036388">
    <property type="entry name" value="WH-like_DNA-bd_sf"/>
</dbReference>
<dbReference type="RefSeq" id="WP_139169258.1">
    <property type="nucleotide sequence ID" value="NZ_FNLC01000002.1"/>
</dbReference>
<name>A0A1H1EV59_NATTX</name>
<proteinExistence type="predicted"/>
<dbReference type="SUPFAM" id="SSF46785">
    <property type="entry name" value="Winged helix' DNA-binding domain"/>
    <property type="match status" value="1"/>
</dbReference>
<dbReference type="Pfam" id="PF08350">
    <property type="entry name" value="FilR1_middle"/>
    <property type="match status" value="1"/>
</dbReference>
<dbReference type="EMBL" id="FNLC01000002">
    <property type="protein sequence ID" value="SDQ92016.1"/>
    <property type="molecule type" value="Genomic_DNA"/>
</dbReference>
<evidence type="ECO:0000259" key="2">
    <source>
        <dbReference type="Pfam" id="PF25213"/>
    </source>
</evidence>
<dbReference type="OrthoDB" id="330490at2157"/>
<dbReference type="Pfam" id="PF25213">
    <property type="entry name" value="HVO_A0261_N"/>
    <property type="match status" value="1"/>
</dbReference>
<dbReference type="InterPro" id="IPR036390">
    <property type="entry name" value="WH_DNA-bd_sf"/>
</dbReference>
<reference evidence="4" key="1">
    <citation type="submission" date="2016-10" db="EMBL/GenBank/DDBJ databases">
        <authorList>
            <person name="Varghese N."/>
            <person name="Submissions S."/>
        </authorList>
    </citation>
    <scope>NUCLEOTIDE SEQUENCE [LARGE SCALE GENOMIC DNA]</scope>
    <source>
        <strain evidence="4">DSM 24767</strain>
    </source>
</reference>
<dbReference type="Proteomes" id="UP000198848">
    <property type="component" value="Unassembled WGS sequence"/>
</dbReference>
<organism evidence="3 4">
    <name type="scientific">Natronobacterium texcoconense</name>
    <dbReference type="NCBI Taxonomy" id="1095778"/>
    <lineage>
        <taxon>Archaea</taxon>
        <taxon>Methanobacteriati</taxon>
        <taxon>Methanobacteriota</taxon>
        <taxon>Stenosarchaea group</taxon>
        <taxon>Halobacteria</taxon>
        <taxon>Halobacteriales</taxon>
        <taxon>Natrialbaceae</taxon>
        <taxon>Natronobacterium</taxon>
    </lineage>
</organism>
<feature type="domain" description="Methanogenesis regulatory protein FilR1 middle" evidence="1">
    <location>
        <begin position="132"/>
        <end position="253"/>
    </location>
</feature>
<gene>
    <name evidence="3" type="ORF">SAMN04489842_1693</name>
</gene>
<accession>A0A1H1EV59</accession>
<dbReference type="Gene3D" id="1.10.10.10">
    <property type="entry name" value="Winged helix-like DNA-binding domain superfamily/Winged helix DNA-binding domain"/>
    <property type="match status" value="1"/>
</dbReference>
<feature type="domain" description="HVO-A0261-like N-terminal" evidence="2">
    <location>
        <begin position="14"/>
        <end position="87"/>
    </location>
</feature>
<keyword evidence="4" id="KW-1185">Reference proteome</keyword>
<evidence type="ECO:0000313" key="3">
    <source>
        <dbReference type="EMBL" id="SDQ92016.1"/>
    </source>
</evidence>
<dbReference type="InterPro" id="IPR057527">
    <property type="entry name" value="HVO_A0261-like_N"/>
</dbReference>
<protein>
    <submittedName>
        <fullName evidence="3">Predicted transcriptional regulator, contains HTH domain</fullName>
    </submittedName>
</protein>
<dbReference type="InterPro" id="IPR013561">
    <property type="entry name" value="FilR1_middle_dom"/>
</dbReference>
<evidence type="ECO:0000259" key="1">
    <source>
        <dbReference type="Pfam" id="PF08350"/>
    </source>
</evidence>
<sequence length="271" mass="29860">MFATSSNSELREIISNRDDILKSLSGSPKTKPELISSVEKSRSTIDRAIESLGAYHCVKKDENGTYCLTKTGRIALQTYQDFNNTIESLSNSHNIINEVPPEFELGYEFLKNVEIFEAKEGVPELVLSKRNKIINNSDEFRGLAAVAFSSYPETLLAAVKENDVDLEIVSNPSLIEALYQINKETIATLVSHENTTILVTDRDIPESLWLTNGSDGPHSGITVHSNGGIVGVLINNQQAGVERAEEIYSQYREAAARELTAANLEELEASP</sequence>